<sequence>MPTISPSSDCLGSVGDLDSKSTGEVANNLAQLMYSVMTVYMFRNAQFCLELQLSLSQVGIPEPKYKDSMYEPGVNKSKVAEEVMRWHYDDGPEKMMVVEYIKMLELEIKELQLKLDSSRRASQGRYEFLKYLISMQPQNLQELTTIAGEECYIGFTLDSI</sequence>
<dbReference type="PANTHER" id="PTHR33598">
    <property type="entry name" value="OS02G0833400 PROTEIN"/>
    <property type="match status" value="1"/>
</dbReference>
<evidence type="ECO:0000313" key="2">
    <source>
        <dbReference type="Proteomes" id="UP000077202"/>
    </source>
</evidence>
<dbReference type="PANTHER" id="PTHR33598:SF4">
    <property type="entry name" value="OS02G0833400 PROTEIN"/>
    <property type="match status" value="1"/>
</dbReference>
<gene>
    <name evidence="1" type="ORF">AXG93_3256s1240</name>
</gene>
<name>A0A176VIV0_MARPO</name>
<reference evidence="1" key="1">
    <citation type="submission" date="2016-03" db="EMBL/GenBank/DDBJ databases">
        <title>Mechanisms controlling the formation of the plant cell surface in tip-growing cells are functionally conserved among land plants.</title>
        <authorList>
            <person name="Honkanen S."/>
            <person name="Jones V.A."/>
            <person name="Morieri G."/>
            <person name="Champion C."/>
            <person name="Hetherington A.J."/>
            <person name="Kelly S."/>
            <person name="Saint-Marcoux D."/>
            <person name="Proust H."/>
            <person name="Prescott H."/>
            <person name="Dolan L."/>
        </authorList>
    </citation>
    <scope>NUCLEOTIDE SEQUENCE [LARGE SCALE GENOMIC DNA]</scope>
    <source>
        <tissue evidence="1">Whole gametophyte</tissue>
    </source>
</reference>
<organism evidence="1 2">
    <name type="scientific">Marchantia polymorpha subsp. ruderalis</name>
    <dbReference type="NCBI Taxonomy" id="1480154"/>
    <lineage>
        <taxon>Eukaryota</taxon>
        <taxon>Viridiplantae</taxon>
        <taxon>Streptophyta</taxon>
        <taxon>Embryophyta</taxon>
        <taxon>Marchantiophyta</taxon>
        <taxon>Marchantiopsida</taxon>
        <taxon>Marchantiidae</taxon>
        <taxon>Marchantiales</taxon>
        <taxon>Marchantiaceae</taxon>
        <taxon>Marchantia</taxon>
    </lineage>
</organism>
<comment type="caution">
    <text evidence="1">The sequence shown here is derived from an EMBL/GenBank/DDBJ whole genome shotgun (WGS) entry which is preliminary data.</text>
</comment>
<accession>A0A176VIV0</accession>
<proteinExistence type="predicted"/>
<evidence type="ECO:0000313" key="1">
    <source>
        <dbReference type="EMBL" id="OAE20878.1"/>
    </source>
</evidence>
<dbReference type="EMBL" id="LVLJ01003561">
    <property type="protein sequence ID" value="OAE20878.1"/>
    <property type="molecule type" value="Genomic_DNA"/>
</dbReference>
<protein>
    <submittedName>
        <fullName evidence="1">Uncharacterized protein</fullName>
    </submittedName>
</protein>
<dbReference type="AlphaFoldDB" id="A0A176VIV0"/>
<keyword evidence="2" id="KW-1185">Reference proteome</keyword>
<dbReference type="Proteomes" id="UP000077202">
    <property type="component" value="Unassembled WGS sequence"/>
</dbReference>